<protein>
    <submittedName>
        <fullName evidence="1">Flagellar biosynthesis regulator FlaF</fullName>
    </submittedName>
</protein>
<keyword evidence="1" id="KW-0282">Flagellum</keyword>
<dbReference type="InterPro" id="IPR010845">
    <property type="entry name" value="FlaF"/>
</dbReference>
<evidence type="ECO:0000313" key="2">
    <source>
        <dbReference type="Proteomes" id="UP000477782"/>
    </source>
</evidence>
<dbReference type="EMBL" id="JAAIVJ010000007">
    <property type="protein sequence ID" value="NEY91132.1"/>
    <property type="molecule type" value="Genomic_DNA"/>
</dbReference>
<comment type="caution">
    <text evidence="1">The sequence shown here is derived from an EMBL/GenBank/DDBJ whole genome shotgun (WGS) entry which is preliminary data.</text>
</comment>
<reference evidence="1 2" key="1">
    <citation type="submission" date="2020-02" db="EMBL/GenBank/DDBJ databases">
        <authorList>
            <person name="Chen W.-M."/>
        </authorList>
    </citation>
    <scope>NUCLEOTIDE SEQUENCE [LARGE SCALE GENOMIC DNA]</scope>
    <source>
        <strain evidence="1 2">KMS-5</strain>
    </source>
</reference>
<dbReference type="NCBIfam" id="NF009435">
    <property type="entry name" value="PRK12794.1"/>
    <property type="match status" value="1"/>
</dbReference>
<dbReference type="RefSeq" id="WP_321573042.1">
    <property type="nucleotide sequence ID" value="NZ_JAAIVJ010000007.1"/>
</dbReference>
<accession>A0A6M0QXE4</accession>
<keyword evidence="2" id="KW-1185">Reference proteome</keyword>
<keyword evidence="1" id="KW-0966">Cell projection</keyword>
<dbReference type="Proteomes" id="UP000477782">
    <property type="component" value="Unassembled WGS sequence"/>
</dbReference>
<evidence type="ECO:0000313" key="1">
    <source>
        <dbReference type="EMBL" id="NEY91132.1"/>
    </source>
</evidence>
<keyword evidence="1" id="KW-0969">Cilium</keyword>
<proteinExistence type="predicted"/>
<dbReference type="GO" id="GO:0044781">
    <property type="term" value="P:bacterial-type flagellum organization"/>
    <property type="evidence" value="ECO:0007669"/>
    <property type="project" value="InterPro"/>
</dbReference>
<name>A0A6M0QXE4_9RHOB</name>
<dbReference type="AlphaFoldDB" id="A0A6M0QXE4"/>
<dbReference type="Pfam" id="PF07309">
    <property type="entry name" value="FlaF"/>
    <property type="match status" value="1"/>
</dbReference>
<sequence>MIAQSAAAQAAYARPEAPQRNPRALEYDLLARATKALTLAMHEDGPRYGRLLAALDENQRLWSTLAADVAEPGNGLPQKLRAQLFYLYEFTALHSRAVRDKGASVEVLIDINTAVMRGLRGQGAVT</sequence>
<gene>
    <name evidence="1" type="primary">flaF</name>
    <name evidence="1" type="ORF">G4Z14_12565</name>
</gene>
<organism evidence="1 2">
    <name type="scientific">Tabrizicola oligotrophica</name>
    <dbReference type="NCBI Taxonomy" id="2710650"/>
    <lineage>
        <taxon>Bacteria</taxon>
        <taxon>Pseudomonadati</taxon>
        <taxon>Pseudomonadota</taxon>
        <taxon>Alphaproteobacteria</taxon>
        <taxon>Rhodobacterales</taxon>
        <taxon>Paracoccaceae</taxon>
        <taxon>Tabrizicola</taxon>
    </lineage>
</organism>